<evidence type="ECO:0000313" key="1">
    <source>
        <dbReference type="EMBL" id="DAE13370.1"/>
    </source>
</evidence>
<name>A0A8S5Q2I9_9CAUD</name>
<dbReference type="EMBL" id="BK015564">
    <property type="protein sequence ID" value="DAE13370.1"/>
    <property type="molecule type" value="Genomic_DNA"/>
</dbReference>
<protein>
    <submittedName>
        <fullName evidence="1">Uncharacterized protein</fullName>
    </submittedName>
</protein>
<sequence>MTLIIIQKLQLVLVVNAEEKLEPRLLSGVVTQSAILIVPLVVLL</sequence>
<proteinExistence type="predicted"/>
<reference evidence="1" key="1">
    <citation type="journal article" date="2021" name="Proc. Natl. Acad. Sci. U.S.A.">
        <title>A Catalog of Tens of Thousands of Viruses from Human Metagenomes Reveals Hidden Associations with Chronic Diseases.</title>
        <authorList>
            <person name="Tisza M.J."/>
            <person name="Buck C.B."/>
        </authorList>
    </citation>
    <scope>NUCLEOTIDE SEQUENCE</scope>
    <source>
        <strain evidence="1">CtLqe90</strain>
    </source>
</reference>
<accession>A0A8S5Q2I9</accession>
<organism evidence="1">
    <name type="scientific">Siphoviridae sp. ctLqe90</name>
    <dbReference type="NCBI Taxonomy" id="2825456"/>
    <lineage>
        <taxon>Viruses</taxon>
        <taxon>Duplodnaviria</taxon>
        <taxon>Heunggongvirae</taxon>
        <taxon>Uroviricota</taxon>
        <taxon>Caudoviricetes</taxon>
    </lineage>
</organism>